<reference evidence="1" key="1">
    <citation type="submission" date="2018-02" db="EMBL/GenBank/DDBJ databases">
        <title>Rhizophora mucronata_Transcriptome.</title>
        <authorList>
            <person name="Meera S.P."/>
            <person name="Sreeshan A."/>
            <person name="Augustine A."/>
        </authorList>
    </citation>
    <scope>NUCLEOTIDE SEQUENCE</scope>
    <source>
        <tissue evidence="1">Leaf</tissue>
    </source>
</reference>
<accession>A0A2P2PZB5</accession>
<sequence length="27" mass="3125">MTTATMVSELETHHHVRHTFHTLPVPN</sequence>
<organism evidence="1">
    <name type="scientific">Rhizophora mucronata</name>
    <name type="common">Asiatic mangrove</name>
    <dbReference type="NCBI Taxonomy" id="61149"/>
    <lineage>
        <taxon>Eukaryota</taxon>
        <taxon>Viridiplantae</taxon>
        <taxon>Streptophyta</taxon>
        <taxon>Embryophyta</taxon>
        <taxon>Tracheophyta</taxon>
        <taxon>Spermatophyta</taxon>
        <taxon>Magnoliopsida</taxon>
        <taxon>eudicotyledons</taxon>
        <taxon>Gunneridae</taxon>
        <taxon>Pentapetalae</taxon>
        <taxon>rosids</taxon>
        <taxon>fabids</taxon>
        <taxon>Malpighiales</taxon>
        <taxon>Rhizophoraceae</taxon>
        <taxon>Rhizophora</taxon>
    </lineage>
</organism>
<evidence type="ECO:0000313" key="1">
    <source>
        <dbReference type="EMBL" id="MBX60081.1"/>
    </source>
</evidence>
<proteinExistence type="predicted"/>
<name>A0A2P2PZB5_RHIMU</name>
<protein>
    <submittedName>
        <fullName evidence="1">Uncharacterized protein</fullName>
    </submittedName>
</protein>
<dbReference type="AlphaFoldDB" id="A0A2P2PZB5"/>
<dbReference type="EMBL" id="GGEC01079597">
    <property type="protein sequence ID" value="MBX60081.1"/>
    <property type="molecule type" value="Transcribed_RNA"/>
</dbReference>